<dbReference type="PANTHER" id="PTHR42756">
    <property type="entry name" value="TRANSCRIPTIONAL REGULATOR, MARR"/>
    <property type="match status" value="1"/>
</dbReference>
<dbReference type="Proteomes" id="UP000805614">
    <property type="component" value="Unassembled WGS sequence"/>
</dbReference>
<dbReference type="InterPro" id="IPR000835">
    <property type="entry name" value="HTH_MarR-typ"/>
</dbReference>
<evidence type="ECO:0000259" key="4">
    <source>
        <dbReference type="PROSITE" id="PS50995"/>
    </source>
</evidence>
<dbReference type="PRINTS" id="PR00598">
    <property type="entry name" value="HTHMARR"/>
</dbReference>
<proteinExistence type="predicted"/>
<feature type="domain" description="HTH marR-type" evidence="4">
    <location>
        <begin position="76"/>
        <end position="216"/>
    </location>
</feature>
<accession>A0ABR7LMH9</accession>
<evidence type="ECO:0000313" key="5">
    <source>
        <dbReference type="EMBL" id="MBC6466026.1"/>
    </source>
</evidence>
<dbReference type="EMBL" id="JABVEC010000006">
    <property type="protein sequence ID" value="MBC6466026.1"/>
    <property type="molecule type" value="Genomic_DNA"/>
</dbReference>
<keyword evidence="6" id="KW-1185">Reference proteome</keyword>
<dbReference type="SMART" id="SM00347">
    <property type="entry name" value="HTH_MARR"/>
    <property type="match status" value="1"/>
</dbReference>
<dbReference type="Gene3D" id="1.10.10.10">
    <property type="entry name" value="Winged helix-like DNA-binding domain superfamily/Winged helix DNA-binding domain"/>
    <property type="match status" value="1"/>
</dbReference>
<organism evidence="5 6">
    <name type="scientific">Actinomadura alba</name>
    <dbReference type="NCBI Taxonomy" id="406431"/>
    <lineage>
        <taxon>Bacteria</taxon>
        <taxon>Bacillati</taxon>
        <taxon>Actinomycetota</taxon>
        <taxon>Actinomycetes</taxon>
        <taxon>Streptosporangiales</taxon>
        <taxon>Thermomonosporaceae</taxon>
        <taxon>Actinomadura</taxon>
    </lineage>
</organism>
<name>A0ABR7LMH9_9ACTN</name>
<protein>
    <submittedName>
        <fullName evidence="5">MarR family transcriptional regulator</fullName>
    </submittedName>
</protein>
<gene>
    <name evidence="5" type="ORF">HKK74_11020</name>
</gene>
<keyword evidence="2" id="KW-0238">DNA-binding</keyword>
<sequence length="216" mass="24036">MPPCDPHGRRRIASIRPGCDLEHSKPIKSKKRVLTSLFVESYDLCVHTPTRGRPDPLVTGALDRWDGQGLTGEPWPFMALCSISRLHQLLKKALEAELKRFGINRTGYFLLTTLALSTGGSARLSALSRLMMVHQTTVTLTIDQLEAEGLVIRRPHAHDRRTTLVEITERGRECVKRANEALTHAETVPLDRLGGLYQELFAALQPVREAVGDTAL</sequence>
<reference evidence="5 6" key="1">
    <citation type="submission" date="2020-06" db="EMBL/GenBank/DDBJ databases">
        <title>Actinomadura xiongansis sp. nov., isolated from soil of Baiyangdian.</title>
        <authorList>
            <person name="Zhang X."/>
        </authorList>
    </citation>
    <scope>NUCLEOTIDE SEQUENCE [LARGE SCALE GENOMIC DNA]</scope>
    <source>
        <strain evidence="5 6">HBUM206468</strain>
    </source>
</reference>
<evidence type="ECO:0000256" key="3">
    <source>
        <dbReference type="ARBA" id="ARBA00023163"/>
    </source>
</evidence>
<keyword evidence="1" id="KW-0805">Transcription regulation</keyword>
<dbReference type="InterPro" id="IPR036388">
    <property type="entry name" value="WH-like_DNA-bd_sf"/>
</dbReference>
<dbReference type="PROSITE" id="PS50995">
    <property type="entry name" value="HTH_MARR_2"/>
    <property type="match status" value="1"/>
</dbReference>
<evidence type="ECO:0000256" key="1">
    <source>
        <dbReference type="ARBA" id="ARBA00023015"/>
    </source>
</evidence>
<evidence type="ECO:0000256" key="2">
    <source>
        <dbReference type="ARBA" id="ARBA00023125"/>
    </source>
</evidence>
<dbReference type="PANTHER" id="PTHR42756:SF1">
    <property type="entry name" value="TRANSCRIPTIONAL REPRESSOR OF EMRAB OPERON"/>
    <property type="match status" value="1"/>
</dbReference>
<dbReference type="SUPFAM" id="SSF46785">
    <property type="entry name" value="Winged helix' DNA-binding domain"/>
    <property type="match status" value="1"/>
</dbReference>
<dbReference type="Pfam" id="PF01047">
    <property type="entry name" value="MarR"/>
    <property type="match status" value="1"/>
</dbReference>
<evidence type="ECO:0000313" key="6">
    <source>
        <dbReference type="Proteomes" id="UP000805614"/>
    </source>
</evidence>
<dbReference type="InterPro" id="IPR036390">
    <property type="entry name" value="WH_DNA-bd_sf"/>
</dbReference>
<comment type="caution">
    <text evidence="5">The sequence shown here is derived from an EMBL/GenBank/DDBJ whole genome shotgun (WGS) entry which is preliminary data.</text>
</comment>
<keyword evidence="3" id="KW-0804">Transcription</keyword>